<evidence type="ECO:0000313" key="10">
    <source>
        <dbReference type="Proteomes" id="UP000621210"/>
    </source>
</evidence>
<feature type="chain" id="PRO_5037298893" evidence="7">
    <location>
        <begin position="21"/>
        <end position="44"/>
    </location>
</feature>
<sequence length="44" mass="4116">MFAAAAATGILSLSGAPALADSIAVGTTEDSSGVVAGNNIQVPV</sequence>
<protein>
    <submittedName>
        <fullName evidence="9">DUF320 domain-containing protein</fullName>
    </submittedName>
</protein>
<evidence type="ECO:0000256" key="2">
    <source>
        <dbReference type="ARBA" id="ARBA00022512"/>
    </source>
</evidence>
<dbReference type="EMBL" id="JACVQF010000094">
    <property type="protein sequence ID" value="MBD0418026.1"/>
    <property type="molecule type" value="Genomic_DNA"/>
</dbReference>
<organism evidence="9 10">
    <name type="scientific">Streptomyces griseicoloratus</name>
    <dbReference type="NCBI Taxonomy" id="2752516"/>
    <lineage>
        <taxon>Bacteria</taxon>
        <taxon>Bacillati</taxon>
        <taxon>Actinomycetota</taxon>
        <taxon>Actinomycetes</taxon>
        <taxon>Kitasatosporales</taxon>
        <taxon>Streptomycetaceae</taxon>
        <taxon>Streptomyces</taxon>
    </lineage>
</organism>
<evidence type="ECO:0000259" key="8">
    <source>
        <dbReference type="Pfam" id="PF03777"/>
    </source>
</evidence>
<feature type="non-terminal residue" evidence="9">
    <location>
        <position position="44"/>
    </location>
</feature>
<keyword evidence="3" id="KW-0964">Secreted</keyword>
<evidence type="ECO:0000256" key="5">
    <source>
        <dbReference type="ARBA" id="ARBA00022889"/>
    </source>
</evidence>
<dbReference type="Pfam" id="PF03777">
    <property type="entry name" value="ChpA-C"/>
    <property type="match status" value="1"/>
</dbReference>
<dbReference type="Proteomes" id="UP000621210">
    <property type="component" value="Unassembled WGS sequence"/>
</dbReference>
<reference evidence="9" key="1">
    <citation type="submission" date="2020-09" db="EMBL/GenBank/DDBJ databases">
        <title>Streptomyces grisecoloratus sp. nov., isolated from cotton soil.</title>
        <authorList>
            <person name="Xing L."/>
        </authorList>
    </citation>
    <scope>NUCLEOTIDE SEQUENCE</scope>
    <source>
        <strain evidence="9">TRM S81-3</strain>
    </source>
</reference>
<evidence type="ECO:0000256" key="6">
    <source>
        <dbReference type="ARBA" id="ARBA00023087"/>
    </source>
</evidence>
<evidence type="ECO:0000256" key="3">
    <source>
        <dbReference type="ARBA" id="ARBA00022525"/>
    </source>
</evidence>
<dbReference type="AlphaFoldDB" id="A0A926L006"/>
<keyword evidence="2" id="KW-0134">Cell wall</keyword>
<evidence type="ECO:0000256" key="4">
    <source>
        <dbReference type="ARBA" id="ARBA00022729"/>
    </source>
</evidence>
<keyword evidence="4 7" id="KW-0732">Signal</keyword>
<keyword evidence="10" id="KW-1185">Reference proteome</keyword>
<dbReference type="GO" id="GO:0007155">
    <property type="term" value="P:cell adhesion"/>
    <property type="evidence" value="ECO:0007669"/>
    <property type="project" value="UniProtKB-KW"/>
</dbReference>
<comment type="caution">
    <text evidence="9">The sequence shown here is derived from an EMBL/GenBank/DDBJ whole genome shotgun (WGS) entry which is preliminary data.</text>
</comment>
<proteinExistence type="predicted"/>
<accession>A0A926L006</accession>
<comment type="subcellular location">
    <subcellularLocation>
        <location evidence="1">Secreted</location>
        <location evidence="1">Cell wall</location>
    </subcellularLocation>
</comment>
<feature type="domain" description="Chaplin" evidence="8">
    <location>
        <begin position="16"/>
        <end position="44"/>
    </location>
</feature>
<dbReference type="InterPro" id="IPR005528">
    <property type="entry name" value="ChpA-H"/>
</dbReference>
<evidence type="ECO:0000256" key="7">
    <source>
        <dbReference type="SAM" id="SignalP"/>
    </source>
</evidence>
<reference evidence="9" key="2">
    <citation type="submission" date="2020-09" db="EMBL/GenBank/DDBJ databases">
        <authorList>
            <person name="Luo X."/>
        </authorList>
    </citation>
    <scope>NUCLEOTIDE SEQUENCE</scope>
    <source>
        <strain evidence="9">TRM S81-3</strain>
    </source>
</reference>
<keyword evidence="5" id="KW-0130">Cell adhesion</keyword>
<gene>
    <name evidence="9" type="ORF">H0H10_02375</name>
</gene>
<name>A0A926L006_9ACTN</name>
<evidence type="ECO:0000313" key="9">
    <source>
        <dbReference type="EMBL" id="MBD0418026.1"/>
    </source>
</evidence>
<keyword evidence="6" id="KW-0034">Amyloid</keyword>
<feature type="signal peptide" evidence="7">
    <location>
        <begin position="1"/>
        <end position="20"/>
    </location>
</feature>
<evidence type="ECO:0000256" key="1">
    <source>
        <dbReference type="ARBA" id="ARBA00004191"/>
    </source>
</evidence>